<name>A0A3B1D8C5_9ZZZZ</name>
<evidence type="ECO:0000256" key="1">
    <source>
        <dbReference type="SAM" id="MobiDB-lite"/>
    </source>
</evidence>
<dbReference type="EMBL" id="UOGG01000144">
    <property type="protein sequence ID" value="VAX31160.1"/>
    <property type="molecule type" value="Genomic_DNA"/>
</dbReference>
<feature type="region of interest" description="Disordered" evidence="1">
    <location>
        <begin position="27"/>
        <end position="56"/>
    </location>
</feature>
<feature type="compositionally biased region" description="Polar residues" evidence="1">
    <location>
        <begin position="47"/>
        <end position="56"/>
    </location>
</feature>
<accession>A0A3B1D8C5</accession>
<evidence type="ECO:0000313" key="2">
    <source>
        <dbReference type="EMBL" id="VAX31160.1"/>
    </source>
</evidence>
<dbReference type="AlphaFoldDB" id="A0A3B1D8C5"/>
<proteinExistence type="predicted"/>
<reference evidence="2" key="1">
    <citation type="submission" date="2018-06" db="EMBL/GenBank/DDBJ databases">
        <authorList>
            <person name="Zhirakovskaya E."/>
        </authorList>
    </citation>
    <scope>NUCLEOTIDE SEQUENCE</scope>
</reference>
<protein>
    <submittedName>
        <fullName evidence="2">Uncharacterized protein</fullName>
    </submittedName>
</protein>
<sequence length="56" mass="6307">MHEVKVYDGEGNLKKVISVKKLTERSDKLFNTPSLYQKGSKKPKSPEQASETPESN</sequence>
<gene>
    <name evidence="2" type="ORF">MNBD_NITROSPINAE05-616</name>
</gene>
<organism evidence="2">
    <name type="scientific">hydrothermal vent metagenome</name>
    <dbReference type="NCBI Taxonomy" id="652676"/>
    <lineage>
        <taxon>unclassified sequences</taxon>
        <taxon>metagenomes</taxon>
        <taxon>ecological metagenomes</taxon>
    </lineage>
</organism>